<feature type="repeat" description="ANK" evidence="3">
    <location>
        <begin position="53"/>
        <end position="85"/>
    </location>
</feature>
<dbReference type="GO" id="GO:0031436">
    <property type="term" value="C:BRCA1-BARD1 complex"/>
    <property type="evidence" value="ECO:0000318"/>
    <property type="project" value="GO_Central"/>
</dbReference>
<feature type="repeat" description="ANK" evidence="3">
    <location>
        <begin position="86"/>
        <end position="118"/>
    </location>
</feature>
<dbReference type="PROSITE" id="PS50297">
    <property type="entry name" value="ANK_REP_REGION"/>
    <property type="match status" value="2"/>
</dbReference>
<dbReference type="Gene3D" id="1.25.40.20">
    <property type="entry name" value="Ankyrin repeat-containing domain"/>
    <property type="match status" value="2"/>
</dbReference>
<dbReference type="PRINTS" id="PR01415">
    <property type="entry name" value="ANKYRIN"/>
</dbReference>
<evidence type="ECO:0000256" key="3">
    <source>
        <dbReference type="PROSITE-ProRule" id="PRU00023"/>
    </source>
</evidence>
<feature type="compositionally biased region" description="Polar residues" evidence="4">
    <location>
        <begin position="143"/>
        <end position="153"/>
    </location>
</feature>
<proteinExistence type="predicted"/>
<reference evidence="5 6" key="1">
    <citation type="journal article" date="2014" name="Nat. Commun.">
        <title>Klebsormidium flaccidum genome reveals primary factors for plant terrestrial adaptation.</title>
        <authorList>
            <person name="Hori K."/>
            <person name="Maruyama F."/>
            <person name="Fujisawa T."/>
            <person name="Togashi T."/>
            <person name="Yamamoto N."/>
            <person name="Seo M."/>
            <person name="Sato S."/>
            <person name="Yamada T."/>
            <person name="Mori H."/>
            <person name="Tajima N."/>
            <person name="Moriyama T."/>
            <person name="Ikeuchi M."/>
            <person name="Watanabe M."/>
            <person name="Wada H."/>
            <person name="Kobayashi K."/>
            <person name="Saito M."/>
            <person name="Masuda T."/>
            <person name="Sasaki-Sekimoto Y."/>
            <person name="Mashiguchi K."/>
            <person name="Awai K."/>
            <person name="Shimojima M."/>
            <person name="Masuda S."/>
            <person name="Iwai M."/>
            <person name="Nobusawa T."/>
            <person name="Narise T."/>
            <person name="Kondo S."/>
            <person name="Saito H."/>
            <person name="Sato R."/>
            <person name="Murakawa M."/>
            <person name="Ihara Y."/>
            <person name="Oshima-Yamada Y."/>
            <person name="Ohtaka K."/>
            <person name="Satoh M."/>
            <person name="Sonobe K."/>
            <person name="Ishii M."/>
            <person name="Ohtani R."/>
            <person name="Kanamori-Sato M."/>
            <person name="Honoki R."/>
            <person name="Miyazaki D."/>
            <person name="Mochizuki H."/>
            <person name="Umetsu J."/>
            <person name="Higashi K."/>
            <person name="Shibata D."/>
            <person name="Kamiya Y."/>
            <person name="Sato N."/>
            <person name="Nakamura Y."/>
            <person name="Tabata S."/>
            <person name="Ida S."/>
            <person name="Kurokawa K."/>
            <person name="Ohta H."/>
        </authorList>
    </citation>
    <scope>NUCLEOTIDE SEQUENCE [LARGE SCALE GENOMIC DNA]</scope>
    <source>
        <strain evidence="5 6">NIES-2285</strain>
    </source>
</reference>
<dbReference type="SUPFAM" id="SSF48403">
    <property type="entry name" value="Ankyrin repeat"/>
    <property type="match status" value="1"/>
</dbReference>
<evidence type="ECO:0000313" key="5">
    <source>
        <dbReference type="EMBL" id="GAQ85364.1"/>
    </source>
</evidence>
<gene>
    <name evidence="5" type="ORF">KFL_002310200</name>
</gene>
<dbReference type="PANTHER" id="PTHR24171:SF8">
    <property type="entry name" value="BRCA1-ASSOCIATED RING DOMAIN PROTEIN 1"/>
    <property type="match status" value="1"/>
</dbReference>
<evidence type="ECO:0000256" key="1">
    <source>
        <dbReference type="ARBA" id="ARBA00022737"/>
    </source>
</evidence>
<dbReference type="PROSITE" id="PS50088">
    <property type="entry name" value="ANK_REPEAT"/>
    <property type="match status" value="2"/>
</dbReference>
<protein>
    <submittedName>
        <fullName evidence="5">Uncharacterized protein</fullName>
    </submittedName>
</protein>
<dbReference type="STRING" id="105231.A0A1Y1I360"/>
<evidence type="ECO:0000256" key="4">
    <source>
        <dbReference type="SAM" id="MobiDB-lite"/>
    </source>
</evidence>
<dbReference type="InterPro" id="IPR002110">
    <property type="entry name" value="Ankyrin_rpt"/>
</dbReference>
<dbReference type="EMBL" id="DF237180">
    <property type="protein sequence ID" value="GAQ85364.1"/>
    <property type="molecule type" value="Genomic_DNA"/>
</dbReference>
<dbReference type="AlphaFoldDB" id="A0A1Y1I360"/>
<dbReference type="Proteomes" id="UP000054558">
    <property type="component" value="Unassembled WGS sequence"/>
</dbReference>
<accession>A0A1Y1I360</accession>
<dbReference type="Pfam" id="PF12796">
    <property type="entry name" value="Ank_2"/>
    <property type="match status" value="1"/>
</dbReference>
<organism evidence="5 6">
    <name type="scientific">Klebsormidium nitens</name>
    <name type="common">Green alga</name>
    <name type="synonym">Ulothrix nitens</name>
    <dbReference type="NCBI Taxonomy" id="105231"/>
    <lineage>
        <taxon>Eukaryota</taxon>
        <taxon>Viridiplantae</taxon>
        <taxon>Streptophyta</taxon>
        <taxon>Klebsormidiophyceae</taxon>
        <taxon>Klebsormidiales</taxon>
        <taxon>Klebsormidiaceae</taxon>
        <taxon>Klebsormidium</taxon>
    </lineage>
</organism>
<dbReference type="PANTHER" id="PTHR24171">
    <property type="entry name" value="ANKYRIN REPEAT DOMAIN-CONTAINING PROTEIN 39-RELATED"/>
    <property type="match status" value="1"/>
</dbReference>
<feature type="region of interest" description="Disordered" evidence="4">
    <location>
        <begin position="143"/>
        <end position="172"/>
    </location>
</feature>
<evidence type="ECO:0000256" key="2">
    <source>
        <dbReference type="ARBA" id="ARBA00023043"/>
    </source>
</evidence>
<keyword evidence="6" id="KW-1185">Reference proteome</keyword>
<dbReference type="GO" id="GO:0070531">
    <property type="term" value="C:BRCA1-A complex"/>
    <property type="evidence" value="ECO:0000318"/>
    <property type="project" value="GO_Central"/>
</dbReference>
<dbReference type="GO" id="GO:0085020">
    <property type="term" value="P:protein K6-linked ubiquitination"/>
    <property type="evidence" value="ECO:0000318"/>
    <property type="project" value="GO_Central"/>
</dbReference>
<evidence type="ECO:0000313" key="6">
    <source>
        <dbReference type="Proteomes" id="UP000054558"/>
    </source>
</evidence>
<sequence length="172" mass="18060">MGQPTETAPASTANAAVVTEEVLFLVDSARYGDVEDVQATLDSGVDASAADSSGRTALHMAAANGHENVVQLLLEKGANVNAANQEGNTPLHWAALNHHLQVVKRLLEAGANPGALNKVDRTPVDEALDKGFDDVISVVNTNQASEQVASTSLEEVEQDGDEGEEGMEEERT</sequence>
<feature type="compositionally biased region" description="Acidic residues" evidence="4">
    <location>
        <begin position="154"/>
        <end position="172"/>
    </location>
</feature>
<keyword evidence="2 3" id="KW-0040">ANK repeat</keyword>
<name>A0A1Y1I360_KLENI</name>
<dbReference type="OrthoDB" id="10057496at2759"/>
<dbReference type="OMA" id="NSHDRTP"/>
<keyword evidence="1" id="KW-0677">Repeat</keyword>
<dbReference type="InterPro" id="IPR036770">
    <property type="entry name" value="Ankyrin_rpt-contain_sf"/>
</dbReference>
<dbReference type="SMART" id="SM00248">
    <property type="entry name" value="ANK"/>
    <property type="match status" value="2"/>
</dbReference>